<dbReference type="PANTHER" id="PTHR32305:SF15">
    <property type="entry name" value="PROTEIN RHSA-RELATED"/>
    <property type="match status" value="1"/>
</dbReference>
<evidence type="ECO:0000256" key="1">
    <source>
        <dbReference type="SAM" id="MobiDB-lite"/>
    </source>
</evidence>
<evidence type="ECO:0000313" key="3">
    <source>
        <dbReference type="Proteomes" id="UP000583127"/>
    </source>
</evidence>
<accession>A0A7Y0FGS4</accession>
<feature type="compositionally biased region" description="Polar residues" evidence="1">
    <location>
        <begin position="142"/>
        <end position="158"/>
    </location>
</feature>
<gene>
    <name evidence="2" type="ORF">HHL14_32435</name>
</gene>
<dbReference type="Gene3D" id="2.180.10.10">
    <property type="entry name" value="RHS repeat-associated core"/>
    <property type="match status" value="1"/>
</dbReference>
<proteinExistence type="predicted"/>
<dbReference type="PRINTS" id="PR00394">
    <property type="entry name" value="RHSPROTEIN"/>
</dbReference>
<evidence type="ECO:0000313" key="2">
    <source>
        <dbReference type="EMBL" id="NML35506.1"/>
    </source>
</evidence>
<comment type="caution">
    <text evidence="2">The sequence shown here is derived from an EMBL/GenBank/DDBJ whole genome shotgun (WGS) entry which is preliminary data.</text>
</comment>
<dbReference type="InterPro" id="IPR050708">
    <property type="entry name" value="T6SS_VgrG/RHS"/>
</dbReference>
<dbReference type="NCBIfam" id="TIGR03696">
    <property type="entry name" value="Rhs_assc_core"/>
    <property type="match status" value="1"/>
</dbReference>
<dbReference type="Proteomes" id="UP000583127">
    <property type="component" value="Unassembled WGS sequence"/>
</dbReference>
<reference evidence="2 3" key="1">
    <citation type="submission" date="2020-04" db="EMBL/GenBank/DDBJ databases">
        <title>Paraburkholderia sp. G-4-1-8 isolated from soil.</title>
        <authorList>
            <person name="Dahal R.H."/>
        </authorList>
    </citation>
    <scope>NUCLEOTIDE SEQUENCE [LARGE SCALE GENOMIC DNA]</scope>
    <source>
        <strain evidence="2 3">G-4-1-8</strain>
    </source>
</reference>
<dbReference type="InterPro" id="IPR022385">
    <property type="entry name" value="Rhs_assc_core"/>
</dbReference>
<dbReference type="PANTHER" id="PTHR32305">
    <property type="match status" value="1"/>
</dbReference>
<feature type="region of interest" description="Disordered" evidence="1">
    <location>
        <begin position="132"/>
        <end position="192"/>
    </location>
</feature>
<keyword evidence="3" id="KW-1185">Reference proteome</keyword>
<dbReference type="AlphaFoldDB" id="A0A7Y0FGS4"/>
<organism evidence="2 3">
    <name type="scientific">Paraburkholderia antibiotica</name>
    <dbReference type="NCBI Taxonomy" id="2728839"/>
    <lineage>
        <taxon>Bacteria</taxon>
        <taxon>Pseudomonadati</taxon>
        <taxon>Pseudomonadota</taxon>
        <taxon>Betaproteobacteria</taxon>
        <taxon>Burkholderiales</taxon>
        <taxon>Burkholderiaceae</taxon>
        <taxon>Paraburkholderia</taxon>
    </lineage>
</organism>
<dbReference type="EMBL" id="JABBFZ010000046">
    <property type="protein sequence ID" value="NML35506.1"/>
    <property type="molecule type" value="Genomic_DNA"/>
</dbReference>
<protein>
    <submittedName>
        <fullName evidence="2">RHS repeat-associated core domain-containing protein</fullName>
    </submittedName>
</protein>
<sequence length="192" mass="20196">MRFQGQYHDEETGLAYNRHRYYDAGTGRFITKDPIGLAGGVNVYQYAPNPIQWIDPLGLAKTYQTYTKTNPDTGQVYTGRTSGCGTARQNVARRDANHHMNKLGYGPADLDESSANSAAIRGREQMLTDANGGAQSMGGTSGNAINGISPNNPKSSSYMGAAESEFGPAGGGGGAALPGPFGQSAKSLIPEE</sequence>
<name>A0A7Y0FGS4_9BURK</name>